<dbReference type="Proteomes" id="UP000264006">
    <property type="component" value="Chromosome"/>
</dbReference>
<dbReference type="GO" id="GO:0008273">
    <property type="term" value="F:calcium, potassium:sodium antiporter activity"/>
    <property type="evidence" value="ECO:0007669"/>
    <property type="project" value="TreeGrafter"/>
</dbReference>
<feature type="transmembrane region" description="Helical" evidence="5">
    <location>
        <begin position="106"/>
        <end position="123"/>
    </location>
</feature>
<dbReference type="InterPro" id="IPR044880">
    <property type="entry name" value="NCX_ion-bd_dom_sf"/>
</dbReference>
<evidence type="ECO:0000256" key="2">
    <source>
        <dbReference type="ARBA" id="ARBA00022692"/>
    </source>
</evidence>
<dbReference type="Gene3D" id="1.20.1420.30">
    <property type="entry name" value="NCX, central ion-binding region"/>
    <property type="match status" value="1"/>
</dbReference>
<accession>A0A346Y0V7</accession>
<keyword evidence="2 5" id="KW-0812">Transmembrane</keyword>
<feature type="domain" description="Sodium/calcium exchanger membrane region" evidence="6">
    <location>
        <begin position="174"/>
        <end position="312"/>
    </location>
</feature>
<proteinExistence type="predicted"/>
<comment type="subcellular location">
    <subcellularLocation>
        <location evidence="1">Membrane</location>
        <topology evidence="1">Multi-pass membrane protein</topology>
    </subcellularLocation>
</comment>
<evidence type="ECO:0000256" key="5">
    <source>
        <dbReference type="SAM" id="Phobius"/>
    </source>
</evidence>
<reference evidence="7 8" key="1">
    <citation type="submission" date="2018-09" db="EMBL/GenBank/DDBJ databases">
        <title>Complete genome sequence of Euzebya sp. DY32-46 isolated from seawater of Pacific Ocean.</title>
        <authorList>
            <person name="Xu L."/>
            <person name="Wu Y.-H."/>
            <person name="Xu X.-W."/>
        </authorList>
    </citation>
    <scope>NUCLEOTIDE SEQUENCE [LARGE SCALE GENOMIC DNA]</scope>
    <source>
        <strain evidence="7 8">DY32-46</strain>
    </source>
</reference>
<feature type="transmembrane region" description="Helical" evidence="5">
    <location>
        <begin position="179"/>
        <end position="202"/>
    </location>
</feature>
<dbReference type="EMBL" id="CP031165">
    <property type="protein sequence ID" value="AXV08104.1"/>
    <property type="molecule type" value="Genomic_DNA"/>
</dbReference>
<feature type="domain" description="Sodium/calcium exchanger membrane region" evidence="6">
    <location>
        <begin position="5"/>
        <end position="143"/>
    </location>
</feature>
<gene>
    <name evidence="7" type="ORF">DVS28_a3429</name>
</gene>
<dbReference type="InterPro" id="IPR004837">
    <property type="entry name" value="NaCa_Exmemb"/>
</dbReference>
<dbReference type="Pfam" id="PF01699">
    <property type="entry name" value="Na_Ca_ex"/>
    <property type="match status" value="2"/>
</dbReference>
<dbReference type="InterPro" id="IPR004481">
    <property type="entry name" value="K/Na/Ca-exchanger"/>
</dbReference>
<dbReference type="NCBIfam" id="TIGR00367">
    <property type="entry name" value="calcium/sodium antiporter"/>
    <property type="match status" value="1"/>
</dbReference>
<dbReference type="PANTHER" id="PTHR10846:SF8">
    <property type="entry name" value="INNER MEMBRANE PROTEIN YRBG"/>
    <property type="match status" value="1"/>
</dbReference>
<feature type="transmembrane region" description="Helical" evidence="5">
    <location>
        <begin position="237"/>
        <end position="257"/>
    </location>
</feature>
<feature type="transmembrane region" description="Helical" evidence="5">
    <location>
        <begin position="34"/>
        <end position="55"/>
    </location>
</feature>
<evidence type="ECO:0000259" key="6">
    <source>
        <dbReference type="Pfam" id="PF01699"/>
    </source>
</evidence>
<dbReference type="AlphaFoldDB" id="A0A346Y0V7"/>
<sequence length="313" mass="32370">MSDALFLLAGLAVLTFSADRFVEGAAGVSTLLNVPIVVVGAVVIGFGTSAPELLVSALASIDGRQDIAIGNIVGSNMANLTLVAGAAAAFATLPITLRIWQREIRLMLFAVGLLALVSFDLRIQNFEAVGLLVAAVVCIGLITWWAIEDRRAGRDDLSDEVASYVQDLTMRRAWTLTGLGLLGTLGGAQMLVTGAAGLATTLGVPEAVIGLTIVAVGTSLPELVTAVAAARRNERDLIVGNVVGSNIFNSLPVAGIAGLLDTTPLDGQLSLSLGLMIGVCILFAIFARRGFQIERTEGLVLLGAFVAATVLTF</sequence>
<evidence type="ECO:0000256" key="3">
    <source>
        <dbReference type="ARBA" id="ARBA00022989"/>
    </source>
</evidence>
<organism evidence="7 8">
    <name type="scientific">Euzebya pacifica</name>
    <dbReference type="NCBI Taxonomy" id="1608957"/>
    <lineage>
        <taxon>Bacteria</taxon>
        <taxon>Bacillati</taxon>
        <taxon>Actinomycetota</taxon>
        <taxon>Nitriliruptoria</taxon>
        <taxon>Euzebyales</taxon>
    </lineage>
</organism>
<keyword evidence="3 5" id="KW-1133">Transmembrane helix</keyword>
<evidence type="ECO:0000313" key="7">
    <source>
        <dbReference type="EMBL" id="AXV08104.1"/>
    </source>
</evidence>
<dbReference type="PANTHER" id="PTHR10846">
    <property type="entry name" value="SODIUM/POTASSIUM/CALCIUM EXCHANGER"/>
    <property type="match status" value="1"/>
</dbReference>
<evidence type="ECO:0000313" key="8">
    <source>
        <dbReference type="Proteomes" id="UP000264006"/>
    </source>
</evidence>
<evidence type="ECO:0000256" key="4">
    <source>
        <dbReference type="ARBA" id="ARBA00023136"/>
    </source>
</evidence>
<feature type="transmembrane region" description="Helical" evidence="5">
    <location>
        <begin position="269"/>
        <end position="287"/>
    </location>
</feature>
<dbReference type="GO" id="GO:0005886">
    <property type="term" value="C:plasma membrane"/>
    <property type="evidence" value="ECO:0007669"/>
    <property type="project" value="TreeGrafter"/>
</dbReference>
<name>A0A346Y0V7_9ACTN</name>
<keyword evidence="8" id="KW-1185">Reference proteome</keyword>
<dbReference type="RefSeq" id="WP_164710664.1">
    <property type="nucleotide sequence ID" value="NZ_CP031165.1"/>
</dbReference>
<evidence type="ECO:0000256" key="1">
    <source>
        <dbReference type="ARBA" id="ARBA00004141"/>
    </source>
</evidence>
<feature type="transmembrane region" description="Helical" evidence="5">
    <location>
        <begin position="129"/>
        <end position="147"/>
    </location>
</feature>
<keyword evidence="4 5" id="KW-0472">Membrane</keyword>
<dbReference type="KEGG" id="euz:DVS28_a3429"/>
<dbReference type="GO" id="GO:0006874">
    <property type="term" value="P:intracellular calcium ion homeostasis"/>
    <property type="evidence" value="ECO:0007669"/>
    <property type="project" value="TreeGrafter"/>
</dbReference>
<feature type="transmembrane region" description="Helical" evidence="5">
    <location>
        <begin position="208"/>
        <end position="230"/>
    </location>
</feature>
<protein>
    <submittedName>
        <fullName evidence="7">Inner membrane protein YrbG, predicted calcium/sodium:proton antiporter</fullName>
    </submittedName>
</protein>
<dbReference type="GO" id="GO:0005262">
    <property type="term" value="F:calcium channel activity"/>
    <property type="evidence" value="ECO:0007669"/>
    <property type="project" value="TreeGrafter"/>
</dbReference>